<dbReference type="Pfam" id="PF04927">
    <property type="entry name" value="SMP"/>
    <property type="match status" value="1"/>
</dbReference>
<dbReference type="EMBL" id="PPEG02000013">
    <property type="protein sequence ID" value="PWN58129.1"/>
    <property type="molecule type" value="Genomic_DNA"/>
</dbReference>
<name>A0A316WAZ9_9FLAO</name>
<evidence type="ECO:0000259" key="2">
    <source>
        <dbReference type="Pfam" id="PF04927"/>
    </source>
</evidence>
<feature type="domain" description="SMP" evidence="2">
    <location>
        <begin position="2"/>
        <end position="44"/>
    </location>
</feature>
<feature type="region of interest" description="Disordered" evidence="1">
    <location>
        <begin position="1"/>
        <end position="45"/>
    </location>
</feature>
<feature type="compositionally biased region" description="Polar residues" evidence="1">
    <location>
        <begin position="35"/>
        <end position="45"/>
    </location>
</feature>
<dbReference type="Proteomes" id="UP000236413">
    <property type="component" value="Unassembled WGS sequence"/>
</dbReference>
<gene>
    <name evidence="3" type="ORF">C1634_024455</name>
</gene>
<accession>A0A316WAZ9</accession>
<comment type="caution">
    <text evidence="3">The sequence shown here is derived from an EMBL/GenBank/DDBJ whole genome shotgun (WGS) entry which is preliminary data.</text>
</comment>
<dbReference type="RefSeq" id="WP_103231192.1">
    <property type="nucleotide sequence ID" value="NZ_PPEG02000013.1"/>
</dbReference>
<evidence type="ECO:0000256" key="1">
    <source>
        <dbReference type="SAM" id="MobiDB-lite"/>
    </source>
</evidence>
<dbReference type="InterPro" id="IPR007011">
    <property type="entry name" value="LEA_SMP_dom"/>
</dbReference>
<feature type="compositionally biased region" description="Basic and acidic residues" evidence="1">
    <location>
        <begin position="1"/>
        <end position="31"/>
    </location>
</feature>
<reference evidence="3 4" key="1">
    <citation type="submission" date="2018-04" db="EMBL/GenBank/DDBJ databases">
        <title>Chryseobacterium oncorhynchi 701B-08T from rainbow trout, and Chryseobacterium viscerum 687B-08T from diseased fish.</title>
        <authorList>
            <person name="Jeong J.-J."/>
            <person name="Lee Y.J."/>
            <person name="Pathiraja D."/>
            <person name="Park B."/>
            <person name="Choi I.-G."/>
            <person name="Kim K.D."/>
        </authorList>
    </citation>
    <scope>NUCLEOTIDE SEQUENCE [LARGE SCALE GENOMIC DNA]</scope>
    <source>
        <strain evidence="3 4">687B-08</strain>
    </source>
</reference>
<evidence type="ECO:0000313" key="3">
    <source>
        <dbReference type="EMBL" id="PWN58129.1"/>
    </source>
</evidence>
<organism evidence="3 4">
    <name type="scientific">Chryseobacterium viscerum</name>
    <dbReference type="NCBI Taxonomy" id="1037377"/>
    <lineage>
        <taxon>Bacteria</taxon>
        <taxon>Pseudomonadati</taxon>
        <taxon>Bacteroidota</taxon>
        <taxon>Flavobacteriia</taxon>
        <taxon>Flavobacteriales</taxon>
        <taxon>Weeksellaceae</taxon>
        <taxon>Chryseobacterium group</taxon>
        <taxon>Chryseobacterium</taxon>
    </lineage>
</organism>
<evidence type="ECO:0000313" key="4">
    <source>
        <dbReference type="Proteomes" id="UP000236413"/>
    </source>
</evidence>
<protein>
    <recommendedName>
        <fullName evidence="2">SMP domain-containing protein</fullName>
    </recommendedName>
</protein>
<proteinExistence type="predicted"/>
<sequence>MSKKPMTKEDAARIQSAEAKKSGGAVKKDSFAARATSSASKNSKK</sequence>
<dbReference type="AlphaFoldDB" id="A0A316WAZ9"/>